<sequence>MAQEAIAFAAPTTEEMTRAAVGVGTGLATGLGAGLMAKIGPQFGIVSPILTWGSLLVAPVVGLIGALFT</sequence>
<name>X1T4M5_9ZZZZ</name>
<organism evidence="2">
    <name type="scientific">marine sediment metagenome</name>
    <dbReference type="NCBI Taxonomy" id="412755"/>
    <lineage>
        <taxon>unclassified sequences</taxon>
        <taxon>metagenomes</taxon>
        <taxon>ecological metagenomes</taxon>
    </lineage>
</organism>
<evidence type="ECO:0000256" key="1">
    <source>
        <dbReference type="SAM" id="Phobius"/>
    </source>
</evidence>
<comment type="caution">
    <text evidence="2">The sequence shown here is derived from an EMBL/GenBank/DDBJ whole genome shotgun (WGS) entry which is preliminary data.</text>
</comment>
<keyword evidence="1" id="KW-0472">Membrane</keyword>
<feature type="transmembrane region" description="Helical" evidence="1">
    <location>
        <begin position="49"/>
        <end position="68"/>
    </location>
</feature>
<dbReference type="EMBL" id="BARW01015910">
    <property type="protein sequence ID" value="GAJ00273.1"/>
    <property type="molecule type" value="Genomic_DNA"/>
</dbReference>
<feature type="transmembrane region" description="Helical" evidence="1">
    <location>
        <begin position="19"/>
        <end position="37"/>
    </location>
</feature>
<keyword evidence="1" id="KW-1133">Transmembrane helix</keyword>
<dbReference type="AlphaFoldDB" id="X1T4M5"/>
<evidence type="ECO:0000313" key="2">
    <source>
        <dbReference type="EMBL" id="GAJ00273.1"/>
    </source>
</evidence>
<proteinExistence type="predicted"/>
<reference evidence="2" key="1">
    <citation type="journal article" date="2014" name="Front. Microbiol.">
        <title>High frequency of phylogenetically diverse reductive dehalogenase-homologous genes in deep subseafloor sedimentary metagenomes.</title>
        <authorList>
            <person name="Kawai M."/>
            <person name="Futagami T."/>
            <person name="Toyoda A."/>
            <person name="Takaki Y."/>
            <person name="Nishi S."/>
            <person name="Hori S."/>
            <person name="Arai W."/>
            <person name="Tsubouchi T."/>
            <person name="Morono Y."/>
            <person name="Uchiyama I."/>
            <person name="Ito T."/>
            <person name="Fujiyama A."/>
            <person name="Inagaki F."/>
            <person name="Takami H."/>
        </authorList>
    </citation>
    <scope>NUCLEOTIDE SEQUENCE</scope>
    <source>
        <strain evidence="2">Expedition CK06-06</strain>
    </source>
</reference>
<keyword evidence="1" id="KW-0812">Transmembrane</keyword>
<accession>X1T4M5</accession>
<protein>
    <recommendedName>
        <fullName evidence="3">Major facilitator superfamily (MFS) profile domain-containing protein</fullName>
    </recommendedName>
</protein>
<feature type="non-terminal residue" evidence="2">
    <location>
        <position position="69"/>
    </location>
</feature>
<evidence type="ECO:0008006" key="3">
    <source>
        <dbReference type="Google" id="ProtNLM"/>
    </source>
</evidence>
<gene>
    <name evidence="2" type="ORF">S12H4_27819</name>
</gene>